<dbReference type="EMBL" id="JAGMUX010000015">
    <property type="protein sequence ID" value="KAH7237664.1"/>
    <property type="molecule type" value="Genomic_DNA"/>
</dbReference>
<organism evidence="2 3">
    <name type="scientific">Fusarium redolens</name>
    <dbReference type="NCBI Taxonomy" id="48865"/>
    <lineage>
        <taxon>Eukaryota</taxon>
        <taxon>Fungi</taxon>
        <taxon>Dikarya</taxon>
        <taxon>Ascomycota</taxon>
        <taxon>Pezizomycotina</taxon>
        <taxon>Sordariomycetes</taxon>
        <taxon>Hypocreomycetidae</taxon>
        <taxon>Hypocreales</taxon>
        <taxon>Nectriaceae</taxon>
        <taxon>Fusarium</taxon>
        <taxon>Fusarium redolens species complex</taxon>
    </lineage>
</organism>
<gene>
    <name evidence="2" type="ORF">BKA55DRAFT_543185</name>
</gene>
<evidence type="ECO:0000256" key="1">
    <source>
        <dbReference type="SAM" id="MobiDB-lite"/>
    </source>
</evidence>
<feature type="compositionally biased region" description="Polar residues" evidence="1">
    <location>
        <begin position="35"/>
        <end position="81"/>
    </location>
</feature>
<dbReference type="RefSeq" id="XP_046045523.1">
    <property type="nucleotide sequence ID" value="XM_046190560.1"/>
</dbReference>
<dbReference type="AlphaFoldDB" id="A0A9P9GDQ4"/>
<dbReference type="GeneID" id="70220514"/>
<reference evidence="2" key="1">
    <citation type="journal article" date="2021" name="Nat. Commun.">
        <title>Genetic determinants of endophytism in the Arabidopsis root mycobiome.</title>
        <authorList>
            <person name="Mesny F."/>
            <person name="Miyauchi S."/>
            <person name="Thiergart T."/>
            <person name="Pickel B."/>
            <person name="Atanasova L."/>
            <person name="Karlsson M."/>
            <person name="Huettel B."/>
            <person name="Barry K.W."/>
            <person name="Haridas S."/>
            <person name="Chen C."/>
            <person name="Bauer D."/>
            <person name="Andreopoulos W."/>
            <person name="Pangilinan J."/>
            <person name="LaButti K."/>
            <person name="Riley R."/>
            <person name="Lipzen A."/>
            <person name="Clum A."/>
            <person name="Drula E."/>
            <person name="Henrissat B."/>
            <person name="Kohler A."/>
            <person name="Grigoriev I.V."/>
            <person name="Martin F.M."/>
            <person name="Hacquard S."/>
        </authorList>
    </citation>
    <scope>NUCLEOTIDE SEQUENCE</scope>
    <source>
        <strain evidence="2">MPI-CAGE-AT-0023</strain>
    </source>
</reference>
<name>A0A9P9GDQ4_FUSRE</name>
<sequence>MFVLGVNFPDYDSDVLGNMILAMNIHVPHSHPLSPGSSVHSFDTDSDSNSSAGTELSHSFSGSTTKREAASSQQSPLQWNKCTHTSPRIAGLLPTPLSSFSWDCSGPLLGTGRKLARVILMMTNVDDGSRADLQWLFDSARKASLANSTCSTIPTQKPELKKFEDDLVGERKSRKNKKKTTEPGVFLKSYNPGHPHPKSDSSFWIAKIANSIQELGSYERKFEFDVVSSNKFHIVNAKIWNYGLDGPTLIPVREPEEIDS</sequence>
<proteinExistence type="predicted"/>
<protein>
    <submittedName>
        <fullName evidence="2">Uncharacterized protein</fullName>
    </submittedName>
</protein>
<keyword evidence="3" id="KW-1185">Reference proteome</keyword>
<dbReference type="Proteomes" id="UP000720189">
    <property type="component" value="Unassembled WGS sequence"/>
</dbReference>
<evidence type="ECO:0000313" key="2">
    <source>
        <dbReference type="EMBL" id="KAH7237664.1"/>
    </source>
</evidence>
<evidence type="ECO:0000313" key="3">
    <source>
        <dbReference type="Proteomes" id="UP000720189"/>
    </source>
</evidence>
<feature type="region of interest" description="Disordered" evidence="1">
    <location>
        <begin position="34"/>
        <end position="81"/>
    </location>
</feature>
<accession>A0A9P9GDQ4</accession>
<feature type="region of interest" description="Disordered" evidence="1">
    <location>
        <begin position="169"/>
        <end position="198"/>
    </location>
</feature>
<dbReference type="OrthoDB" id="5430299at2759"/>
<comment type="caution">
    <text evidence="2">The sequence shown here is derived from an EMBL/GenBank/DDBJ whole genome shotgun (WGS) entry which is preliminary data.</text>
</comment>